<dbReference type="PANTHER" id="PTHR45626">
    <property type="entry name" value="TRANSCRIPTION TERMINATION FACTOR 2-RELATED"/>
    <property type="match status" value="1"/>
</dbReference>
<dbReference type="GO" id="GO:0005634">
    <property type="term" value="C:nucleus"/>
    <property type="evidence" value="ECO:0007669"/>
    <property type="project" value="TreeGrafter"/>
</dbReference>
<dbReference type="Proteomes" id="UP000019373">
    <property type="component" value="Unassembled WGS sequence"/>
</dbReference>
<dbReference type="InterPro" id="IPR027417">
    <property type="entry name" value="P-loop_NTPase"/>
</dbReference>
<dbReference type="SMART" id="SM00490">
    <property type="entry name" value="HELICc"/>
    <property type="match status" value="1"/>
</dbReference>
<dbReference type="AlphaFoldDB" id="U1HKQ1"/>
<dbReference type="eggNOG" id="KOG1001">
    <property type="taxonomic scope" value="Eukaryota"/>
</dbReference>
<evidence type="ECO:0000256" key="1">
    <source>
        <dbReference type="ARBA" id="ARBA00022741"/>
    </source>
</evidence>
<dbReference type="InterPro" id="IPR049730">
    <property type="entry name" value="SNF2/RAD54-like_C"/>
</dbReference>
<keyword evidence="1" id="KW-0547">Nucleotide-binding</keyword>
<dbReference type="OMA" id="QWNPMIE"/>
<dbReference type="Pfam" id="PF00176">
    <property type="entry name" value="SNF2-rel_dom"/>
    <property type="match status" value="1"/>
</dbReference>
<evidence type="ECO:0000259" key="4">
    <source>
        <dbReference type="PROSITE" id="PS51192"/>
    </source>
</evidence>
<dbReference type="Gene3D" id="3.40.50.300">
    <property type="entry name" value="P-loop containing nucleotide triphosphate hydrolases"/>
    <property type="match status" value="1"/>
</dbReference>
<evidence type="ECO:0000256" key="3">
    <source>
        <dbReference type="ARBA" id="ARBA00022840"/>
    </source>
</evidence>
<keyword evidence="2" id="KW-0378">Hydrolase</keyword>
<proteinExistence type="predicted"/>
<dbReference type="SMART" id="SM00487">
    <property type="entry name" value="DEXDc"/>
    <property type="match status" value="1"/>
</dbReference>
<evidence type="ECO:0000256" key="2">
    <source>
        <dbReference type="ARBA" id="ARBA00022801"/>
    </source>
</evidence>
<name>U1HKQ1_ENDPU</name>
<dbReference type="PROSITE" id="PS51192">
    <property type="entry name" value="HELICASE_ATP_BIND_1"/>
    <property type="match status" value="1"/>
</dbReference>
<dbReference type="PROSITE" id="PS51194">
    <property type="entry name" value="HELICASE_CTER"/>
    <property type="match status" value="1"/>
</dbReference>
<reference evidence="7" key="1">
    <citation type="journal article" date="2014" name="BMC Genomics">
        <title>Genome characteristics reveal the impact of lichenization on lichen-forming fungus Endocarpon pusillum Hedwig (Verrucariales, Ascomycota).</title>
        <authorList>
            <person name="Wang Y.-Y."/>
            <person name="Liu B."/>
            <person name="Zhang X.-Y."/>
            <person name="Zhou Q.-M."/>
            <person name="Zhang T."/>
            <person name="Li H."/>
            <person name="Yu Y.-F."/>
            <person name="Zhang X.-L."/>
            <person name="Hao X.-Y."/>
            <person name="Wang M."/>
            <person name="Wang L."/>
            <person name="Wei J.-C."/>
        </authorList>
    </citation>
    <scope>NUCLEOTIDE SEQUENCE [LARGE SCALE GENOMIC DNA]</scope>
    <source>
        <strain evidence="7">Z07020 / HMAS-L-300199</strain>
    </source>
</reference>
<dbReference type="RefSeq" id="XP_007804791.1">
    <property type="nucleotide sequence ID" value="XM_007806600.1"/>
</dbReference>
<dbReference type="SUPFAM" id="SSF52540">
    <property type="entry name" value="P-loop containing nucleoside triphosphate hydrolases"/>
    <property type="match status" value="2"/>
</dbReference>
<dbReference type="InterPro" id="IPR001650">
    <property type="entry name" value="Helicase_C-like"/>
</dbReference>
<keyword evidence="7" id="KW-1185">Reference proteome</keyword>
<dbReference type="OrthoDB" id="448448at2759"/>
<keyword evidence="3" id="KW-0067">ATP-binding</keyword>
<dbReference type="PANTHER" id="PTHR45626:SF52">
    <property type="entry name" value="SINGLE-STRANDED DNA-DEPENDENT ATPASE (EUROFUNG)"/>
    <property type="match status" value="1"/>
</dbReference>
<dbReference type="EMBL" id="KE721402">
    <property type="protein sequence ID" value="ERF69534.1"/>
    <property type="molecule type" value="Genomic_DNA"/>
</dbReference>
<dbReference type="GO" id="GO:0016787">
    <property type="term" value="F:hydrolase activity"/>
    <property type="evidence" value="ECO:0007669"/>
    <property type="project" value="UniProtKB-KW"/>
</dbReference>
<evidence type="ECO:0000313" key="6">
    <source>
        <dbReference type="EMBL" id="ERF69534.1"/>
    </source>
</evidence>
<dbReference type="InterPro" id="IPR000330">
    <property type="entry name" value="SNF2_N"/>
</dbReference>
<dbReference type="InterPro" id="IPR050628">
    <property type="entry name" value="SNF2_RAD54_helicase_TF"/>
</dbReference>
<dbReference type="InterPro" id="IPR014001">
    <property type="entry name" value="Helicase_ATP-bd"/>
</dbReference>
<dbReference type="CDD" id="cd18008">
    <property type="entry name" value="DEXDc_SHPRH-like"/>
    <property type="match status" value="1"/>
</dbReference>
<dbReference type="HOGENOM" id="CLU_000315_2_7_1"/>
<feature type="domain" description="Helicase ATP-binding" evidence="4">
    <location>
        <begin position="334"/>
        <end position="520"/>
    </location>
</feature>
<feature type="domain" description="Helicase C-terminal" evidence="5">
    <location>
        <begin position="827"/>
        <end position="984"/>
    </location>
</feature>
<evidence type="ECO:0000313" key="7">
    <source>
        <dbReference type="Proteomes" id="UP000019373"/>
    </source>
</evidence>
<evidence type="ECO:0000259" key="5">
    <source>
        <dbReference type="PROSITE" id="PS51194"/>
    </source>
</evidence>
<protein>
    <recommendedName>
        <fullName evidence="8">DNA repair protein rad5</fullName>
    </recommendedName>
</protein>
<dbReference type="GeneID" id="19236918"/>
<dbReference type="Gene3D" id="3.40.50.10810">
    <property type="entry name" value="Tandem AAA-ATPase domain"/>
    <property type="match status" value="1"/>
</dbReference>
<dbReference type="CDD" id="cd18793">
    <property type="entry name" value="SF2_C_SNF"/>
    <property type="match status" value="1"/>
</dbReference>
<dbReference type="GO" id="GO:0005524">
    <property type="term" value="F:ATP binding"/>
    <property type="evidence" value="ECO:0007669"/>
    <property type="project" value="UniProtKB-KW"/>
</dbReference>
<dbReference type="InterPro" id="IPR038718">
    <property type="entry name" value="SNF2-like_sf"/>
</dbReference>
<sequence>MVSVLSSSLNGGSWLLHHHTNGSRLAAHAHDSQKRPLVDEYWPRRSKQACYGQVGEFQSGAVEQTTSSIRRTVTIPNVLKDNAEQQSICYGMFVDPSIEVNRAQSGHPILVCLNPDGQTLIEVDIDGQERAVGTLRRKSVEILKTLQKENSLSLQYLLRWISGSAYEGTYSWGKEDRVTSQPRWSLFVNLYGPTRLAEDVGSFAEACGICLQDPEYCDRNVEYCNPHRLPRDDGAIFYTQSLPRTEFKLGVEETIEDPFDLLATTEDDDSFSDAPLPLGLRTMLYRHQIRGLSWMSTRERGWDFDGHGRDMWKAQKSQNGPTRYVNRATGDWQLEAPADFRGGILADDMGLGKTLTVISLIVSDLSRSHPSAVLPQTRVASIEGPKTTLLIVPLSLLQVWGHQIQHHVEPGTLRYHVYYGKDRNRTQLELDRLDLVITTYSVVSKEFEKGLSSPCGPGQLHTTVWHRIVLDEAHTIRVHSTVSARAACALNAQRRWAVTGTPIQNRLSDLSSLFKFLRMSPFDEPQTFKRYVTRTWKSRSDPEAVARLKVLVNSVTLRRTKATISLPKRNDEIHVLEFEYDEAQLYEKIKAQTRQKIEELGDLLPSHTFLNALKWINDLRLVCNHGVAFEHSHIRFKPDNLTYEADTQPPTPYPDLKINECPSPMRIDSHLDNVISEANSSTPASSACLSDSMDATPVSYQDPTSSVSNSPQPEEEWNEISANMIFRDLVVSGLANCSVCLTDLSYAKRSNGSMQHSNVPCISKSHLLCALCFTEKALPTEKYFAVSLSPLRDEQKYLDPGYISSSSRSPGTAPPNVEIGPTLVSTKIKTLVSDLSRRPHGEKSVVFSYWTRTLDMVQRQLGVAGIRFARLDGSMSSSVRGSAIRSFQTDHEITVFLVSITCGGVGLDLTAANKAYIMEPQWNPMIEEQALDRIHRLGQTKEVTTVRYVIRGSFEENVRIIQKRKKDLAHLAFQKAPLKKEDLTYGRLQYLKDLVG</sequence>
<accession>U1HKQ1</accession>
<dbReference type="Pfam" id="PF00271">
    <property type="entry name" value="Helicase_C"/>
    <property type="match status" value="1"/>
</dbReference>
<organism evidence="6 7">
    <name type="scientific">Endocarpon pusillum (strain Z07020 / HMAS-L-300199)</name>
    <name type="common">Lichen-forming fungus</name>
    <dbReference type="NCBI Taxonomy" id="1263415"/>
    <lineage>
        <taxon>Eukaryota</taxon>
        <taxon>Fungi</taxon>
        <taxon>Dikarya</taxon>
        <taxon>Ascomycota</taxon>
        <taxon>Pezizomycotina</taxon>
        <taxon>Eurotiomycetes</taxon>
        <taxon>Chaetothyriomycetidae</taxon>
        <taxon>Verrucariales</taxon>
        <taxon>Verrucariaceae</taxon>
        <taxon>Endocarpon</taxon>
    </lineage>
</organism>
<dbReference type="GO" id="GO:0008094">
    <property type="term" value="F:ATP-dependent activity, acting on DNA"/>
    <property type="evidence" value="ECO:0007669"/>
    <property type="project" value="TreeGrafter"/>
</dbReference>
<gene>
    <name evidence="6" type="ORF">EPUS_01863</name>
</gene>
<evidence type="ECO:0008006" key="8">
    <source>
        <dbReference type="Google" id="ProtNLM"/>
    </source>
</evidence>
<dbReference type="GO" id="GO:0006281">
    <property type="term" value="P:DNA repair"/>
    <property type="evidence" value="ECO:0007669"/>
    <property type="project" value="TreeGrafter"/>
</dbReference>